<dbReference type="Proteomes" id="UP000267128">
    <property type="component" value="Unassembled WGS sequence"/>
</dbReference>
<proteinExistence type="predicted"/>
<feature type="compositionally biased region" description="Pro residues" evidence="1">
    <location>
        <begin position="1"/>
        <end position="32"/>
    </location>
</feature>
<feature type="transmembrane region" description="Helical" evidence="2">
    <location>
        <begin position="161"/>
        <end position="180"/>
    </location>
</feature>
<name>A0A3N0CB60_9ACTN</name>
<feature type="compositionally biased region" description="Low complexity" evidence="1">
    <location>
        <begin position="33"/>
        <end position="42"/>
    </location>
</feature>
<keyword evidence="4" id="KW-1185">Reference proteome</keyword>
<feature type="transmembrane region" description="Helical" evidence="2">
    <location>
        <begin position="132"/>
        <end position="154"/>
    </location>
</feature>
<keyword evidence="2" id="KW-1133">Transmembrane helix</keyword>
<accession>A0A3N0CB60</accession>
<protein>
    <submittedName>
        <fullName evidence="3">DUF4064 domain-containing protein</fullName>
    </submittedName>
</protein>
<evidence type="ECO:0000256" key="2">
    <source>
        <dbReference type="SAM" id="Phobius"/>
    </source>
</evidence>
<evidence type="ECO:0000256" key="1">
    <source>
        <dbReference type="SAM" id="MobiDB-lite"/>
    </source>
</evidence>
<comment type="caution">
    <text evidence="3">The sequence shown here is derived from an EMBL/GenBank/DDBJ whole genome shotgun (WGS) entry which is preliminary data.</text>
</comment>
<dbReference type="AlphaFoldDB" id="A0A3N0CB60"/>
<dbReference type="OrthoDB" id="3787926at2"/>
<feature type="region of interest" description="Disordered" evidence="1">
    <location>
        <begin position="1"/>
        <end position="42"/>
    </location>
</feature>
<keyword evidence="2" id="KW-0472">Membrane</keyword>
<evidence type="ECO:0000313" key="3">
    <source>
        <dbReference type="EMBL" id="RNL60481.1"/>
    </source>
</evidence>
<sequence length="229" mass="24293">MSDPTPPEGQPVPPQQPTYPAQPPAYPTPSAPPAYEQGAYGQPYAQPNYAQQQYGAWSPPTPGPDKRPGTVTAAAVITWISCALSLGFAALMFVFAAVMDQAFFDDIERELEKDGTDVDMSDLDVNDLRTGLIVIGIILLVWSLSAIVAAVFAYRRSNGGRITLVVSASVAIIPLALGTITVLLPGLFLIAAITTIVLLFTGGANEWYKSKNQLAPVQPGTPPGGPTYY</sequence>
<evidence type="ECO:0000313" key="4">
    <source>
        <dbReference type="Proteomes" id="UP000267128"/>
    </source>
</evidence>
<gene>
    <name evidence="3" type="ORF">EFK50_19350</name>
</gene>
<dbReference type="RefSeq" id="WP_123229233.1">
    <property type="nucleotide sequence ID" value="NZ_RJSE01000009.1"/>
</dbReference>
<feature type="transmembrane region" description="Helical" evidence="2">
    <location>
        <begin position="186"/>
        <end position="204"/>
    </location>
</feature>
<feature type="transmembrane region" description="Helical" evidence="2">
    <location>
        <begin position="76"/>
        <end position="99"/>
    </location>
</feature>
<reference evidence="3 4" key="1">
    <citation type="submission" date="2018-11" db="EMBL/GenBank/DDBJ databases">
        <authorList>
            <person name="Li F."/>
        </authorList>
    </citation>
    <scope>NUCLEOTIDE SEQUENCE [LARGE SCALE GENOMIC DNA]</scope>
    <source>
        <strain evidence="3 4">Gsoil 097</strain>
    </source>
</reference>
<organism evidence="3 4">
    <name type="scientific">Nocardioides marmoriginsengisoli</name>
    <dbReference type="NCBI Taxonomy" id="661483"/>
    <lineage>
        <taxon>Bacteria</taxon>
        <taxon>Bacillati</taxon>
        <taxon>Actinomycetota</taxon>
        <taxon>Actinomycetes</taxon>
        <taxon>Propionibacteriales</taxon>
        <taxon>Nocardioidaceae</taxon>
        <taxon>Nocardioides</taxon>
    </lineage>
</organism>
<keyword evidence="2" id="KW-0812">Transmembrane</keyword>
<dbReference type="EMBL" id="RJSE01000009">
    <property type="protein sequence ID" value="RNL60481.1"/>
    <property type="molecule type" value="Genomic_DNA"/>
</dbReference>